<feature type="region of interest" description="Disordered" evidence="1">
    <location>
        <begin position="20"/>
        <end position="42"/>
    </location>
</feature>
<proteinExistence type="predicted"/>
<organism evidence="2 3">
    <name type="scientific">Mycobacterium tuberculosis</name>
    <dbReference type="NCBI Taxonomy" id="1773"/>
    <lineage>
        <taxon>Bacteria</taxon>
        <taxon>Bacillati</taxon>
        <taxon>Actinomycetota</taxon>
        <taxon>Actinomycetes</taxon>
        <taxon>Mycobacteriales</taxon>
        <taxon>Mycobacteriaceae</taxon>
        <taxon>Mycobacterium</taxon>
        <taxon>Mycobacterium tuberculosis complex</taxon>
    </lineage>
</organism>
<dbReference type="AlphaFoldDB" id="A0A916L973"/>
<evidence type="ECO:0000256" key="1">
    <source>
        <dbReference type="SAM" id="MobiDB-lite"/>
    </source>
</evidence>
<dbReference type="Proteomes" id="UP000039021">
    <property type="component" value="Unassembled WGS sequence"/>
</dbReference>
<evidence type="ECO:0000313" key="2">
    <source>
        <dbReference type="EMBL" id="COX34970.1"/>
    </source>
</evidence>
<feature type="compositionally biased region" description="Basic and acidic residues" evidence="1">
    <location>
        <begin position="20"/>
        <end position="29"/>
    </location>
</feature>
<evidence type="ECO:0000313" key="3">
    <source>
        <dbReference type="Proteomes" id="UP000039021"/>
    </source>
</evidence>
<dbReference type="EMBL" id="CSBK01000396">
    <property type="protein sequence ID" value="COX34970.1"/>
    <property type="molecule type" value="Genomic_DNA"/>
</dbReference>
<reference evidence="3" key="1">
    <citation type="submission" date="2015-03" db="EMBL/GenBank/DDBJ databases">
        <authorList>
            <consortium name="Pathogen Informatics"/>
        </authorList>
    </citation>
    <scope>NUCLEOTIDE SEQUENCE [LARGE SCALE GENOMIC DNA]</scope>
    <source>
        <strain evidence="3">N09902308</strain>
    </source>
</reference>
<comment type="caution">
    <text evidence="2">The sequence shown here is derived from an EMBL/GenBank/DDBJ whole genome shotgun (WGS) entry which is preliminary data.</text>
</comment>
<protein>
    <submittedName>
        <fullName evidence="2">Uncharacterized protein</fullName>
    </submittedName>
</protein>
<accession>A0A916L973</accession>
<gene>
    <name evidence="2" type="ORF">ERS007739_01131</name>
</gene>
<name>A0A916L973_MYCTX</name>
<sequence>MRHHRIFVVDDHDRTVRVAEQAGTDRTEQPARPPPTSETTHDHQHCVFGHVDQCGNGCRRNDFTVDRGGTSAQRSLFNHLECVVDQVAPVILLPSQHARRQWHLQPGGYFRRHRVHERQRDFSQLRIPSCPPHRNLCGR</sequence>